<reference evidence="3" key="1">
    <citation type="journal article" date="2013" name="Nat. Commun.">
        <title>Whole-genome sequencing of Oryza brachyantha reveals mechanisms underlying Oryza genome evolution.</title>
        <authorList>
            <person name="Chen J."/>
            <person name="Huang Q."/>
            <person name="Gao D."/>
            <person name="Wang J."/>
            <person name="Lang Y."/>
            <person name="Liu T."/>
            <person name="Li B."/>
            <person name="Bai Z."/>
            <person name="Luis Goicoechea J."/>
            <person name="Liang C."/>
            <person name="Chen C."/>
            <person name="Zhang W."/>
            <person name="Sun S."/>
            <person name="Liao Y."/>
            <person name="Zhang X."/>
            <person name="Yang L."/>
            <person name="Song C."/>
            <person name="Wang M."/>
            <person name="Shi J."/>
            <person name="Liu G."/>
            <person name="Liu J."/>
            <person name="Zhou H."/>
            <person name="Zhou W."/>
            <person name="Yu Q."/>
            <person name="An N."/>
            <person name="Chen Y."/>
            <person name="Cai Q."/>
            <person name="Wang B."/>
            <person name="Liu B."/>
            <person name="Min J."/>
            <person name="Huang Y."/>
            <person name="Wu H."/>
            <person name="Li Z."/>
            <person name="Zhang Y."/>
            <person name="Yin Y."/>
            <person name="Song W."/>
            <person name="Jiang J."/>
            <person name="Jackson S.A."/>
            <person name="Wing R.A."/>
            <person name="Wang J."/>
            <person name="Chen M."/>
        </authorList>
    </citation>
    <scope>NUCLEOTIDE SEQUENCE [LARGE SCALE GENOMIC DNA]</scope>
    <source>
        <strain evidence="3">cv. IRGC 101232</strain>
    </source>
</reference>
<keyword evidence="4" id="KW-1185">Reference proteome</keyword>
<dbReference type="PANTHER" id="PTHR47074">
    <property type="entry name" value="BNAC02G40300D PROTEIN"/>
    <property type="match status" value="1"/>
</dbReference>
<dbReference type="InterPro" id="IPR044730">
    <property type="entry name" value="RNase_H-like_dom_plant"/>
</dbReference>
<protein>
    <recommendedName>
        <fullName evidence="5">Reverse transcriptase zinc-binding domain-containing protein</fullName>
    </recommendedName>
</protein>
<dbReference type="OMA" id="PPEDECI"/>
<dbReference type="eggNOG" id="KOG1075">
    <property type="taxonomic scope" value="Eukaryota"/>
</dbReference>
<dbReference type="InterPro" id="IPR026960">
    <property type="entry name" value="RVT-Znf"/>
</dbReference>
<feature type="domain" description="Reverse transcriptase zinc-binding" evidence="2">
    <location>
        <begin position="17"/>
        <end position="84"/>
    </location>
</feature>
<dbReference type="CDD" id="cd06222">
    <property type="entry name" value="RNase_H_like"/>
    <property type="match status" value="1"/>
</dbReference>
<dbReference type="InterPro" id="IPR012337">
    <property type="entry name" value="RNaseH-like_sf"/>
</dbReference>
<dbReference type="PANTHER" id="PTHR47074:SF11">
    <property type="entry name" value="REVERSE TRANSCRIPTASE-LIKE PROTEIN"/>
    <property type="match status" value="1"/>
</dbReference>
<sequence>MVSSERNGNQASSSGDITWDRIWKLNVPLKVRVFWWRVIDGYLPTNQELHRRHVEQLARCETCGAADESIRHVMLECTMARMFWWQTKELTDVKMPNLCPSTWAKDIIDPAVVCPKEASLFLRGMWSIWHSRNRRKHGEDVVLVQLQQIRSTSGWRAPSSEVMKCNVDARFHPDELVAAAGVVIRGEHGQMIGGKSKWYASVPNALMAEALACRDGLLFAQSRGVVNLWLETDCQVLVRLWEDRVKQRSEVSFILREMAELSASFVSLTLSFAN</sequence>
<dbReference type="GO" id="GO:0004523">
    <property type="term" value="F:RNA-DNA hybrid ribonuclease activity"/>
    <property type="evidence" value="ECO:0007669"/>
    <property type="project" value="InterPro"/>
</dbReference>
<dbReference type="EnsemblPlants" id="OB10G18960.1">
    <property type="protein sequence ID" value="OB10G18960.1"/>
    <property type="gene ID" value="OB10G18960"/>
</dbReference>
<dbReference type="SUPFAM" id="SSF53098">
    <property type="entry name" value="Ribonuclease H-like"/>
    <property type="match status" value="1"/>
</dbReference>
<name>J3N2Z8_ORYBR</name>
<reference evidence="3" key="2">
    <citation type="submission" date="2013-04" db="UniProtKB">
        <authorList>
            <consortium name="EnsemblPlants"/>
        </authorList>
    </citation>
    <scope>IDENTIFICATION</scope>
</reference>
<dbReference type="Gene3D" id="3.30.420.10">
    <property type="entry name" value="Ribonuclease H-like superfamily/Ribonuclease H"/>
    <property type="match status" value="1"/>
</dbReference>
<dbReference type="InterPro" id="IPR052929">
    <property type="entry name" value="RNase_H-like_EbsB-rel"/>
</dbReference>
<dbReference type="HOGENOM" id="CLU_000680_14_0_1"/>
<accession>J3N2Z8</accession>
<dbReference type="InterPro" id="IPR002156">
    <property type="entry name" value="RNaseH_domain"/>
</dbReference>
<evidence type="ECO:0000313" key="4">
    <source>
        <dbReference type="Proteomes" id="UP000006038"/>
    </source>
</evidence>
<evidence type="ECO:0008006" key="5">
    <source>
        <dbReference type="Google" id="ProtNLM"/>
    </source>
</evidence>
<dbReference type="Pfam" id="PF13456">
    <property type="entry name" value="RVT_3"/>
    <property type="match status" value="1"/>
</dbReference>
<dbReference type="Pfam" id="PF13966">
    <property type="entry name" value="zf-RVT"/>
    <property type="match status" value="1"/>
</dbReference>
<dbReference type="Gramene" id="OB10G18960.1">
    <property type="protein sequence ID" value="OB10G18960.1"/>
    <property type="gene ID" value="OB10G18960"/>
</dbReference>
<feature type="domain" description="RNase H type-1" evidence="1">
    <location>
        <begin position="166"/>
        <end position="273"/>
    </location>
</feature>
<organism evidence="3">
    <name type="scientific">Oryza brachyantha</name>
    <name type="common">malo sina</name>
    <dbReference type="NCBI Taxonomy" id="4533"/>
    <lineage>
        <taxon>Eukaryota</taxon>
        <taxon>Viridiplantae</taxon>
        <taxon>Streptophyta</taxon>
        <taxon>Embryophyta</taxon>
        <taxon>Tracheophyta</taxon>
        <taxon>Spermatophyta</taxon>
        <taxon>Magnoliopsida</taxon>
        <taxon>Liliopsida</taxon>
        <taxon>Poales</taxon>
        <taxon>Poaceae</taxon>
        <taxon>BOP clade</taxon>
        <taxon>Oryzoideae</taxon>
        <taxon>Oryzeae</taxon>
        <taxon>Oryzinae</taxon>
        <taxon>Oryza</taxon>
    </lineage>
</organism>
<proteinExistence type="predicted"/>
<dbReference type="STRING" id="4533.J3N2Z8"/>
<dbReference type="InterPro" id="IPR036397">
    <property type="entry name" value="RNaseH_sf"/>
</dbReference>
<evidence type="ECO:0000313" key="3">
    <source>
        <dbReference type="EnsemblPlants" id="OB10G18960.1"/>
    </source>
</evidence>
<dbReference type="GO" id="GO:0003676">
    <property type="term" value="F:nucleic acid binding"/>
    <property type="evidence" value="ECO:0007669"/>
    <property type="project" value="InterPro"/>
</dbReference>
<evidence type="ECO:0000259" key="2">
    <source>
        <dbReference type="Pfam" id="PF13966"/>
    </source>
</evidence>
<dbReference type="Proteomes" id="UP000006038">
    <property type="component" value="Chromosome 10"/>
</dbReference>
<dbReference type="AlphaFoldDB" id="J3N2Z8"/>
<evidence type="ECO:0000259" key="1">
    <source>
        <dbReference type="Pfam" id="PF13456"/>
    </source>
</evidence>